<feature type="region of interest" description="Disordered" evidence="1">
    <location>
        <begin position="234"/>
        <end position="275"/>
    </location>
</feature>
<dbReference type="PANTHER" id="PTHR15665">
    <property type="entry name" value="ASTEROID PROTEIN"/>
    <property type="match status" value="1"/>
</dbReference>
<organism evidence="2 3">
    <name type="scientific">Knipowitschia caucasica</name>
    <name type="common">Caucasian dwarf goby</name>
    <name type="synonym">Pomatoschistus caucasicus</name>
    <dbReference type="NCBI Taxonomy" id="637954"/>
    <lineage>
        <taxon>Eukaryota</taxon>
        <taxon>Metazoa</taxon>
        <taxon>Chordata</taxon>
        <taxon>Craniata</taxon>
        <taxon>Vertebrata</taxon>
        <taxon>Euteleostomi</taxon>
        <taxon>Actinopterygii</taxon>
        <taxon>Neopterygii</taxon>
        <taxon>Teleostei</taxon>
        <taxon>Neoteleostei</taxon>
        <taxon>Acanthomorphata</taxon>
        <taxon>Gobiaria</taxon>
        <taxon>Gobiiformes</taxon>
        <taxon>Gobioidei</taxon>
        <taxon>Gobiidae</taxon>
        <taxon>Gobiinae</taxon>
        <taxon>Knipowitschia</taxon>
    </lineage>
</organism>
<dbReference type="AlphaFoldDB" id="A0AAV2K860"/>
<protein>
    <submittedName>
        <fullName evidence="2">Uncharacterized protein</fullName>
    </submittedName>
</protein>
<gene>
    <name evidence="2" type="ORF">KC01_LOCUS14872</name>
</gene>
<dbReference type="EMBL" id="OZ035838">
    <property type="protein sequence ID" value="CAL1584546.1"/>
    <property type="molecule type" value="Genomic_DNA"/>
</dbReference>
<proteinExistence type="predicted"/>
<dbReference type="Proteomes" id="UP001497482">
    <property type="component" value="Chromosome 16"/>
</dbReference>
<evidence type="ECO:0000313" key="3">
    <source>
        <dbReference type="Proteomes" id="UP001497482"/>
    </source>
</evidence>
<name>A0AAV2K860_KNICA</name>
<evidence type="ECO:0000313" key="2">
    <source>
        <dbReference type="EMBL" id="CAL1584546.1"/>
    </source>
</evidence>
<dbReference type="InterPro" id="IPR026832">
    <property type="entry name" value="Asteroid"/>
</dbReference>
<accession>A0AAV2K860</accession>
<reference evidence="2 3" key="1">
    <citation type="submission" date="2024-04" db="EMBL/GenBank/DDBJ databases">
        <authorList>
            <person name="Waldvogel A.-M."/>
            <person name="Schoenle A."/>
        </authorList>
    </citation>
    <scope>NUCLEOTIDE SEQUENCE [LARGE SCALE GENOMIC DNA]</scope>
</reference>
<sequence length="275" mass="30466">MIPVEQKAAEVQAQASVVLVEEYDRVDLNLRKRQVEASQVTKPHSLDTVCQASPTARQAILLEILGVPESALCVVPLHLKMAIAVTVFWQREANPTPTPLQLHALLMGFVYGELNLQHDSGPQQNLSQDRGLNAALTRQRIRAGERRGLDLSDAHAYSQWQACLWAALCLNQLLLQALPEPCLSWVFSGTLVHGLAKYLKEGRTPESMLHKSILSEQLFSSLLDTVNKCVIRKTTPKSASSKRSGRRRKGGSARGNTATKEINNRFALLKDEEDT</sequence>
<evidence type="ECO:0000256" key="1">
    <source>
        <dbReference type="SAM" id="MobiDB-lite"/>
    </source>
</evidence>
<dbReference type="PANTHER" id="PTHR15665:SF1">
    <property type="entry name" value="PROTEIN ASTEROID HOMOLOG 1"/>
    <property type="match status" value="1"/>
</dbReference>
<keyword evidence="3" id="KW-1185">Reference proteome</keyword>